<organism evidence="10 11">
    <name type="scientific">Cryomyces antarcticus</name>
    <dbReference type="NCBI Taxonomy" id="329879"/>
    <lineage>
        <taxon>Eukaryota</taxon>
        <taxon>Fungi</taxon>
        <taxon>Dikarya</taxon>
        <taxon>Ascomycota</taxon>
        <taxon>Pezizomycotina</taxon>
        <taxon>Dothideomycetes</taxon>
        <taxon>Dothideomycetes incertae sedis</taxon>
        <taxon>Cryomyces</taxon>
    </lineage>
</organism>
<evidence type="ECO:0000256" key="4">
    <source>
        <dbReference type="ARBA" id="ARBA00022741"/>
    </source>
</evidence>
<gene>
    <name evidence="10" type="primary">PKA4_2</name>
    <name evidence="10" type="ORF">LTR16_011217</name>
</gene>
<dbReference type="Gene3D" id="1.10.510.10">
    <property type="entry name" value="Transferase(Phosphotransferase) domain 1"/>
    <property type="match status" value="1"/>
</dbReference>
<evidence type="ECO:0000256" key="7">
    <source>
        <dbReference type="ARBA" id="ARBA00047292"/>
    </source>
</evidence>
<keyword evidence="3 10" id="KW-0808">Transferase</keyword>
<dbReference type="PANTHER" id="PTHR24353">
    <property type="entry name" value="CYCLIC NUCLEOTIDE-DEPENDENT PROTEIN KINASE"/>
    <property type="match status" value="1"/>
</dbReference>
<keyword evidence="6" id="KW-0067">ATP-binding</keyword>
<reference evidence="10 11" key="1">
    <citation type="submission" date="2023-08" db="EMBL/GenBank/DDBJ databases">
        <title>Black Yeasts Isolated from many extreme environments.</title>
        <authorList>
            <person name="Coleine C."/>
            <person name="Stajich J.E."/>
            <person name="Selbmann L."/>
        </authorList>
    </citation>
    <scope>NUCLEOTIDE SEQUENCE [LARGE SCALE GENOMIC DNA]</scope>
    <source>
        <strain evidence="10 11">CCFEE 536</strain>
    </source>
</reference>
<dbReference type="PROSITE" id="PS50011">
    <property type="entry name" value="PROTEIN_KINASE_DOM"/>
    <property type="match status" value="1"/>
</dbReference>
<dbReference type="PANTHER" id="PTHR24353:SF37">
    <property type="entry name" value="CAMP-DEPENDENT PROTEIN KINASE CATALYTIC SUBUNIT PRKX"/>
    <property type="match status" value="1"/>
</dbReference>
<keyword evidence="2" id="KW-0723">Serine/threonine-protein kinase</keyword>
<evidence type="ECO:0000256" key="1">
    <source>
        <dbReference type="ARBA" id="ARBA00012444"/>
    </source>
</evidence>
<evidence type="ECO:0000256" key="2">
    <source>
        <dbReference type="ARBA" id="ARBA00022527"/>
    </source>
</evidence>
<dbReference type="EC" id="2.7.11.11" evidence="1"/>
<evidence type="ECO:0000256" key="8">
    <source>
        <dbReference type="ARBA" id="ARBA00047454"/>
    </source>
</evidence>
<keyword evidence="5" id="KW-0418">Kinase</keyword>
<feature type="domain" description="Protein kinase" evidence="9">
    <location>
        <begin position="1"/>
        <end position="107"/>
    </location>
</feature>
<dbReference type="Pfam" id="PF00069">
    <property type="entry name" value="Pkinase"/>
    <property type="match status" value="1"/>
</dbReference>
<proteinExistence type="predicted"/>
<dbReference type="InterPro" id="IPR011009">
    <property type="entry name" value="Kinase-like_dom_sf"/>
</dbReference>
<comment type="caution">
    <text evidence="10">The sequence shown here is derived from an EMBL/GenBank/DDBJ whole genome shotgun (WGS) entry which is preliminary data.</text>
</comment>
<keyword evidence="11" id="KW-1185">Reference proteome</keyword>
<keyword evidence="4" id="KW-0547">Nucleotide-binding</keyword>
<dbReference type="SMART" id="SM00220">
    <property type="entry name" value="S_TKc"/>
    <property type="match status" value="1"/>
</dbReference>
<comment type="catalytic activity">
    <reaction evidence="8">
        <text>L-seryl-[protein] + ATP = O-phospho-L-seryl-[protein] + ADP + H(+)</text>
        <dbReference type="Rhea" id="RHEA:17989"/>
        <dbReference type="Rhea" id="RHEA-COMP:9863"/>
        <dbReference type="Rhea" id="RHEA-COMP:11604"/>
        <dbReference type="ChEBI" id="CHEBI:15378"/>
        <dbReference type="ChEBI" id="CHEBI:29999"/>
        <dbReference type="ChEBI" id="CHEBI:30616"/>
        <dbReference type="ChEBI" id="CHEBI:83421"/>
        <dbReference type="ChEBI" id="CHEBI:456216"/>
        <dbReference type="EC" id="2.7.11.11"/>
    </reaction>
</comment>
<evidence type="ECO:0000256" key="5">
    <source>
        <dbReference type="ARBA" id="ARBA00022777"/>
    </source>
</evidence>
<accession>A0ABR0LSP7</accession>
<evidence type="ECO:0000313" key="10">
    <source>
        <dbReference type="EMBL" id="KAK5240018.1"/>
    </source>
</evidence>
<evidence type="ECO:0000259" key="9">
    <source>
        <dbReference type="PROSITE" id="PS50011"/>
    </source>
</evidence>
<dbReference type="SUPFAM" id="SSF56112">
    <property type="entry name" value="Protein kinase-like (PK-like)"/>
    <property type="match status" value="1"/>
</dbReference>
<dbReference type="Gene3D" id="3.30.200.20">
    <property type="entry name" value="Phosphorylase Kinase, domain 1"/>
    <property type="match status" value="1"/>
</dbReference>
<dbReference type="GO" id="GO:0004674">
    <property type="term" value="F:protein serine/threonine kinase activity"/>
    <property type="evidence" value="ECO:0007669"/>
    <property type="project" value="UniProtKB-EC"/>
</dbReference>
<dbReference type="InterPro" id="IPR000719">
    <property type="entry name" value="Prot_kinase_dom"/>
</dbReference>
<comment type="catalytic activity">
    <reaction evidence="7">
        <text>L-threonyl-[protein] + ATP = O-phospho-L-threonyl-[protein] + ADP + H(+)</text>
        <dbReference type="Rhea" id="RHEA:46608"/>
        <dbReference type="Rhea" id="RHEA-COMP:11060"/>
        <dbReference type="Rhea" id="RHEA-COMP:11605"/>
        <dbReference type="ChEBI" id="CHEBI:15378"/>
        <dbReference type="ChEBI" id="CHEBI:30013"/>
        <dbReference type="ChEBI" id="CHEBI:30616"/>
        <dbReference type="ChEBI" id="CHEBI:61977"/>
        <dbReference type="ChEBI" id="CHEBI:456216"/>
        <dbReference type="EC" id="2.7.11.11"/>
    </reaction>
</comment>
<evidence type="ECO:0000256" key="3">
    <source>
        <dbReference type="ARBA" id="ARBA00022679"/>
    </source>
</evidence>
<dbReference type="PROSITE" id="PS00108">
    <property type="entry name" value="PROTEIN_KINASE_ST"/>
    <property type="match status" value="1"/>
</dbReference>
<dbReference type="EMBL" id="JAVRRA010011620">
    <property type="protein sequence ID" value="KAK5240018.1"/>
    <property type="molecule type" value="Genomic_DNA"/>
</dbReference>
<evidence type="ECO:0000313" key="11">
    <source>
        <dbReference type="Proteomes" id="UP001357485"/>
    </source>
</evidence>
<dbReference type="Proteomes" id="UP001357485">
    <property type="component" value="Unassembled WGS sequence"/>
</dbReference>
<name>A0ABR0LSP7_9PEZI</name>
<evidence type="ECO:0000256" key="6">
    <source>
        <dbReference type="ARBA" id="ARBA00022840"/>
    </source>
</evidence>
<dbReference type="InterPro" id="IPR008271">
    <property type="entry name" value="Ser/Thr_kinase_AS"/>
</dbReference>
<sequence>MIASFQDQDTLYMLLDYCPGGEVFSYLRRARRFNEPTSQFYAAEIVLILEFLHESQGVAYRDLKPENILIDAEGHLKLVDFGFAKKVDNSESRRDSVRHGATRLILY</sequence>
<protein>
    <recommendedName>
        <fullName evidence="1">cAMP-dependent protein kinase</fullName>
        <ecNumber evidence="1">2.7.11.11</ecNumber>
    </recommendedName>
</protein>